<evidence type="ECO:0000256" key="3">
    <source>
        <dbReference type="SAM" id="Phobius"/>
    </source>
</evidence>
<evidence type="ECO:0000313" key="7">
    <source>
        <dbReference type="Proteomes" id="UP000194945"/>
    </source>
</evidence>
<feature type="domain" description="Putative zinc-finger" evidence="4">
    <location>
        <begin position="10"/>
        <end position="36"/>
    </location>
</feature>
<evidence type="ECO:0000259" key="5">
    <source>
        <dbReference type="Pfam" id="PF13786"/>
    </source>
</evidence>
<keyword evidence="3" id="KW-0472">Membrane</keyword>
<comment type="similarity">
    <text evidence="1">Belongs to the zinc-associated anti-sigma factor (ZAS) superfamily. Anti-sigma-W factor family.</text>
</comment>
<dbReference type="Proteomes" id="UP000194945">
    <property type="component" value="Unassembled WGS sequence"/>
</dbReference>
<dbReference type="InterPro" id="IPR027383">
    <property type="entry name" value="Znf_put"/>
</dbReference>
<dbReference type="AlphaFoldDB" id="A0A242ZMM5"/>
<organism evidence="6 7">
    <name type="scientific">Bacillus wiedmannii</name>
    <dbReference type="NCBI Taxonomy" id="1890302"/>
    <lineage>
        <taxon>Bacteria</taxon>
        <taxon>Bacillati</taxon>
        <taxon>Bacillota</taxon>
        <taxon>Bacilli</taxon>
        <taxon>Bacillales</taxon>
        <taxon>Bacillaceae</taxon>
        <taxon>Bacillus</taxon>
        <taxon>Bacillus cereus group</taxon>
    </lineage>
</organism>
<evidence type="ECO:0000259" key="4">
    <source>
        <dbReference type="Pfam" id="PF13490"/>
    </source>
</evidence>
<keyword evidence="3" id="KW-1133">Transmembrane helix</keyword>
<evidence type="ECO:0000313" key="6">
    <source>
        <dbReference type="EMBL" id="OTX97235.1"/>
    </source>
</evidence>
<dbReference type="Gene3D" id="2.60.40.1630">
    <property type="entry name" value="bacillus anthracis domain"/>
    <property type="match status" value="1"/>
</dbReference>
<feature type="transmembrane region" description="Helical" evidence="3">
    <location>
        <begin position="108"/>
        <end position="127"/>
    </location>
</feature>
<dbReference type="Pfam" id="PF13490">
    <property type="entry name" value="zf-HC2"/>
    <property type="match status" value="1"/>
</dbReference>
<reference evidence="6 7" key="1">
    <citation type="submission" date="2016-10" db="EMBL/GenBank/DDBJ databases">
        <title>Comparative genomics of Bacillus thuringiensis reveals a path to pathogens against multiple invertebrate hosts.</title>
        <authorList>
            <person name="Zheng J."/>
            <person name="Gao Q."/>
            <person name="Liu H."/>
            <person name="Peng D."/>
            <person name="Ruan L."/>
            <person name="Sun M."/>
        </authorList>
    </citation>
    <scope>NUCLEOTIDE SEQUENCE [LARGE SCALE GENOMIC DNA]</scope>
    <source>
        <strain evidence="6">BGSC 4BK1</strain>
    </source>
</reference>
<evidence type="ECO:0000256" key="2">
    <source>
        <dbReference type="ARBA" id="ARBA00024438"/>
    </source>
</evidence>
<dbReference type="EMBL" id="NFDE01000006">
    <property type="protein sequence ID" value="OTX97235.1"/>
    <property type="molecule type" value="Genomic_DNA"/>
</dbReference>
<dbReference type="Pfam" id="PF13786">
    <property type="entry name" value="DUF4179"/>
    <property type="match status" value="1"/>
</dbReference>
<protein>
    <recommendedName>
        <fullName evidence="2">Anti-sigma-W factor RsiW</fullName>
    </recommendedName>
</protein>
<dbReference type="Gene3D" id="1.10.10.1320">
    <property type="entry name" value="Anti-sigma factor, zinc-finger domain"/>
    <property type="match status" value="1"/>
</dbReference>
<gene>
    <name evidence="6" type="ORF">BK730_02615</name>
</gene>
<accession>A0A242ZMM5</accession>
<proteinExistence type="inferred from homology"/>
<dbReference type="InterPro" id="IPR041916">
    <property type="entry name" value="Anti_sigma_zinc_sf"/>
</dbReference>
<keyword evidence="3" id="KW-0812">Transmembrane</keyword>
<sequence length="328" mass="36860">MKCYDIGFIQTYIDGELSHDTRKEFTKHLDTCKACQDLLVEISKLNQWENVMLDEESAHSPQEIKIDVEQAWKTFESRSKLDNVSNINNKKQQKKGIFTDMNKKSKRFIYTAVAAAGLFTIAMIPQVQVAATNVASYFSDAVTNDKVVNEGGTDKNGVTIDGMKNGKYIPIDEKITDQGITVHFKELYIADSRISVHYRMEKADGSLVPFEFDTNGLDIKSDGKINGQQEENPEYNTENGMFSQLSFIQGEDNLPFELMSEGKKLEHVGIRDKDKPEGVVTFVEGPEAKDAFKQPLTLNVNINKIGKASGSWKGEIQIDTSHLKNKTN</sequence>
<feature type="domain" description="DUF4179" evidence="5">
    <location>
        <begin position="103"/>
        <end position="201"/>
    </location>
</feature>
<dbReference type="InterPro" id="IPR025436">
    <property type="entry name" value="DUF4179"/>
</dbReference>
<dbReference type="RefSeq" id="WP_088092108.1">
    <property type="nucleotide sequence ID" value="NZ_NFDE01000006.1"/>
</dbReference>
<comment type="caution">
    <text evidence="6">The sequence shown here is derived from an EMBL/GenBank/DDBJ whole genome shotgun (WGS) entry which is preliminary data.</text>
</comment>
<name>A0A242ZMM5_9BACI</name>
<evidence type="ECO:0000256" key="1">
    <source>
        <dbReference type="ARBA" id="ARBA00024353"/>
    </source>
</evidence>